<dbReference type="HOGENOM" id="CLU_3347128_0_0_10"/>
<protein>
    <submittedName>
        <fullName evidence="1">Uncharacterized protein</fullName>
    </submittedName>
</protein>
<evidence type="ECO:0000313" key="2">
    <source>
        <dbReference type="Proteomes" id="UP000010862"/>
    </source>
</evidence>
<sequence length="37" mass="4216">MDKLVTMNAQVELQTNSRLEKILADRRAALADKESKK</sequence>
<accession>L0JD37</accession>
<reference evidence="1" key="1">
    <citation type="submission" date="2012-02" db="EMBL/GenBank/DDBJ databases">
        <title>Complete sequence of chromosome 2 of Prevotella dentalis DSM 3688.</title>
        <authorList>
            <consortium name="US DOE Joint Genome Institute (JGI-PGF)"/>
            <person name="Lucas S."/>
            <person name="Copeland A."/>
            <person name="Lapidus A."/>
            <person name="Glavina del Rio T."/>
            <person name="Dalin E."/>
            <person name="Tice H."/>
            <person name="Bruce D."/>
            <person name="Goodwin L."/>
            <person name="Pitluck S."/>
            <person name="Peters L."/>
            <person name="Mikhailova N."/>
            <person name="Chertkov O."/>
            <person name="Kyrpides N."/>
            <person name="Mavromatis K."/>
            <person name="Ivanova N."/>
            <person name="Brettin T."/>
            <person name="Detter J.C."/>
            <person name="Han C."/>
            <person name="Larimer F."/>
            <person name="Land M."/>
            <person name="Hauser L."/>
            <person name="Markowitz V."/>
            <person name="Cheng J.-F."/>
            <person name="Hugenholtz P."/>
            <person name="Woyke T."/>
            <person name="Wu D."/>
            <person name="Gronow S."/>
            <person name="Wellnitz S."/>
            <person name="Brambilla E."/>
            <person name="Klenk H.-P."/>
            <person name="Eisen J.A."/>
        </authorList>
    </citation>
    <scope>NUCLEOTIDE SEQUENCE [LARGE SCALE GENOMIC DNA]</scope>
    <source>
        <strain evidence="1">DSM 3688</strain>
    </source>
</reference>
<evidence type="ECO:0000313" key="1">
    <source>
        <dbReference type="EMBL" id="AGB29435.1"/>
    </source>
</evidence>
<dbReference type="Proteomes" id="UP000010862">
    <property type="component" value="Chromosome 2"/>
</dbReference>
<keyword evidence="2" id="KW-1185">Reference proteome</keyword>
<dbReference type="PATRIC" id="fig|908937.9.peg.2292"/>
<dbReference type="KEGG" id="pdt:Prede_2162"/>
<gene>
    <name evidence="1" type="ordered locus">Prede_2162</name>
</gene>
<dbReference type="AlphaFoldDB" id="L0JD37"/>
<organism evidence="1 2">
    <name type="scientific">Prevotella dentalis (strain ATCC 49559 / DSM 3688 / JCM 13448 / NCTC 12043 / ES 2772)</name>
    <name type="common">Mitsuokella dentalis</name>
    <dbReference type="NCBI Taxonomy" id="908937"/>
    <lineage>
        <taxon>Bacteria</taxon>
        <taxon>Pseudomonadati</taxon>
        <taxon>Bacteroidota</taxon>
        <taxon>Bacteroidia</taxon>
        <taxon>Bacteroidales</taxon>
        <taxon>Prevotellaceae</taxon>
        <taxon>Prevotella</taxon>
    </lineage>
</organism>
<proteinExistence type="predicted"/>
<name>L0JD37_PREDD</name>
<dbReference type="EMBL" id="CP003369">
    <property type="protein sequence ID" value="AGB29435.1"/>
    <property type="molecule type" value="Genomic_DNA"/>
</dbReference>